<proteinExistence type="inferred from homology"/>
<gene>
    <name evidence="3" type="ORF">PHMEG_00019259</name>
</gene>
<keyword evidence="1" id="KW-0233">DNA recombination</keyword>
<keyword evidence="1" id="KW-0378">Hydrolase</keyword>
<evidence type="ECO:0000259" key="2">
    <source>
        <dbReference type="Pfam" id="PF05970"/>
    </source>
</evidence>
<dbReference type="Gene3D" id="3.40.50.300">
    <property type="entry name" value="P-loop containing nucleotide triphosphate hydrolases"/>
    <property type="match status" value="1"/>
</dbReference>
<keyword evidence="1" id="KW-0234">DNA repair</keyword>
<comment type="cofactor">
    <cofactor evidence="1">
        <name>Mg(2+)</name>
        <dbReference type="ChEBI" id="CHEBI:18420"/>
    </cofactor>
</comment>
<keyword evidence="1" id="KW-0347">Helicase</keyword>
<dbReference type="STRING" id="4795.A0A225VT97"/>
<comment type="catalytic activity">
    <reaction evidence="1">
        <text>ATP + H2O = ADP + phosphate + H(+)</text>
        <dbReference type="Rhea" id="RHEA:13065"/>
        <dbReference type="ChEBI" id="CHEBI:15377"/>
        <dbReference type="ChEBI" id="CHEBI:15378"/>
        <dbReference type="ChEBI" id="CHEBI:30616"/>
        <dbReference type="ChEBI" id="CHEBI:43474"/>
        <dbReference type="ChEBI" id="CHEBI:456216"/>
        <dbReference type="EC" id="5.6.2.3"/>
    </reaction>
</comment>
<dbReference type="AlphaFoldDB" id="A0A225VT97"/>
<dbReference type="PANTHER" id="PTHR47642">
    <property type="entry name" value="ATP-DEPENDENT DNA HELICASE"/>
    <property type="match status" value="1"/>
</dbReference>
<evidence type="ECO:0000256" key="1">
    <source>
        <dbReference type="RuleBase" id="RU363044"/>
    </source>
</evidence>
<dbReference type="GO" id="GO:0006281">
    <property type="term" value="P:DNA repair"/>
    <property type="evidence" value="ECO:0007669"/>
    <property type="project" value="UniProtKB-KW"/>
</dbReference>
<protein>
    <recommendedName>
        <fullName evidence="1">ATP-dependent DNA helicase</fullName>
        <ecNumber evidence="1">5.6.2.3</ecNumber>
    </recommendedName>
</protein>
<accession>A0A225VT97</accession>
<comment type="caution">
    <text evidence="3">The sequence shown here is derived from an EMBL/GenBank/DDBJ whole genome shotgun (WGS) entry which is preliminary data.</text>
</comment>
<dbReference type="GO" id="GO:0016887">
    <property type="term" value="F:ATP hydrolysis activity"/>
    <property type="evidence" value="ECO:0007669"/>
    <property type="project" value="RHEA"/>
</dbReference>
<name>A0A225VT97_9STRA</name>
<sequence length="149" mass="16405">MFLGGAGGTGKSRVIDAVSAFCSSWHHDDSIVKTALTGKAATLIGGRTLASFLLRLRRAIKEKKFTPLDLLVIDEVSMMSKAEWLKVDKLLRRYKQVLGVPFGGVHIVLVGDFLQMPPVNADPVYIDPVDKAKPSTSDIEGFDLWRKLH</sequence>
<dbReference type="Pfam" id="PF05970">
    <property type="entry name" value="PIF1"/>
    <property type="match status" value="1"/>
</dbReference>
<dbReference type="InterPro" id="IPR027417">
    <property type="entry name" value="P-loop_NTPase"/>
</dbReference>
<feature type="domain" description="DNA helicase Pif1-like DEAD-box helicase" evidence="2">
    <location>
        <begin position="1"/>
        <end position="123"/>
    </location>
</feature>
<dbReference type="InterPro" id="IPR051055">
    <property type="entry name" value="PIF1_helicase"/>
</dbReference>
<keyword evidence="4" id="KW-1185">Reference proteome</keyword>
<keyword evidence="1" id="KW-0547">Nucleotide-binding</keyword>
<dbReference type="OrthoDB" id="129312at2759"/>
<keyword evidence="1" id="KW-0067">ATP-binding</keyword>
<evidence type="ECO:0000313" key="4">
    <source>
        <dbReference type="Proteomes" id="UP000198211"/>
    </source>
</evidence>
<organism evidence="3 4">
    <name type="scientific">Phytophthora megakarya</name>
    <dbReference type="NCBI Taxonomy" id="4795"/>
    <lineage>
        <taxon>Eukaryota</taxon>
        <taxon>Sar</taxon>
        <taxon>Stramenopiles</taxon>
        <taxon>Oomycota</taxon>
        <taxon>Peronosporomycetes</taxon>
        <taxon>Peronosporales</taxon>
        <taxon>Peronosporaceae</taxon>
        <taxon>Phytophthora</taxon>
    </lineage>
</organism>
<evidence type="ECO:0000313" key="3">
    <source>
        <dbReference type="EMBL" id="OWZ08229.1"/>
    </source>
</evidence>
<dbReference type="EC" id="5.6.2.3" evidence="1"/>
<dbReference type="GO" id="GO:0000723">
    <property type="term" value="P:telomere maintenance"/>
    <property type="evidence" value="ECO:0007669"/>
    <property type="project" value="InterPro"/>
</dbReference>
<dbReference type="SUPFAM" id="SSF52540">
    <property type="entry name" value="P-loop containing nucleoside triphosphate hydrolases"/>
    <property type="match status" value="1"/>
</dbReference>
<reference evidence="4" key="1">
    <citation type="submission" date="2017-03" db="EMBL/GenBank/DDBJ databases">
        <title>Phytopthora megakarya and P. palmivora, two closely related causual agents of cacao black pod achieved similar genome size and gene model numbers by different mechanisms.</title>
        <authorList>
            <person name="Ali S."/>
            <person name="Shao J."/>
            <person name="Larry D.J."/>
            <person name="Kronmiller B."/>
            <person name="Shen D."/>
            <person name="Strem M.D."/>
            <person name="Melnick R.L."/>
            <person name="Guiltinan M.J."/>
            <person name="Tyler B.M."/>
            <person name="Meinhardt L.W."/>
            <person name="Bailey B.A."/>
        </authorList>
    </citation>
    <scope>NUCLEOTIDE SEQUENCE [LARGE SCALE GENOMIC DNA]</scope>
    <source>
        <strain evidence="4">zdho120</strain>
    </source>
</reference>
<dbReference type="Proteomes" id="UP000198211">
    <property type="component" value="Unassembled WGS sequence"/>
</dbReference>
<keyword evidence="1" id="KW-0227">DNA damage</keyword>
<dbReference type="GO" id="GO:0006310">
    <property type="term" value="P:DNA recombination"/>
    <property type="evidence" value="ECO:0007669"/>
    <property type="project" value="UniProtKB-KW"/>
</dbReference>
<dbReference type="InterPro" id="IPR010285">
    <property type="entry name" value="DNA_helicase_pif1-like_DEAD"/>
</dbReference>
<comment type="similarity">
    <text evidence="1">Belongs to the helicase family.</text>
</comment>
<dbReference type="GO" id="GO:0005524">
    <property type="term" value="F:ATP binding"/>
    <property type="evidence" value="ECO:0007669"/>
    <property type="project" value="UniProtKB-KW"/>
</dbReference>
<dbReference type="EMBL" id="NBNE01003227">
    <property type="protein sequence ID" value="OWZ08229.1"/>
    <property type="molecule type" value="Genomic_DNA"/>
</dbReference>
<dbReference type="GO" id="GO:0043139">
    <property type="term" value="F:5'-3' DNA helicase activity"/>
    <property type="evidence" value="ECO:0007669"/>
    <property type="project" value="UniProtKB-EC"/>
</dbReference>